<feature type="region of interest" description="Disordered" evidence="3">
    <location>
        <begin position="1"/>
        <end position="31"/>
    </location>
</feature>
<evidence type="ECO:0000313" key="5">
    <source>
        <dbReference type="Proteomes" id="UP000886595"/>
    </source>
</evidence>
<keyword evidence="2" id="KW-0539">Nucleus</keyword>
<dbReference type="GO" id="GO:0005634">
    <property type="term" value="C:nucleus"/>
    <property type="evidence" value="ECO:0007669"/>
    <property type="project" value="UniProtKB-SubCell"/>
</dbReference>
<gene>
    <name evidence="4" type="ORF">Bca52824_036931</name>
</gene>
<dbReference type="AlphaFoldDB" id="A0A8X7SAG0"/>
<evidence type="ECO:0000256" key="1">
    <source>
        <dbReference type="ARBA" id="ARBA00004123"/>
    </source>
</evidence>
<comment type="caution">
    <text evidence="4">The sequence shown here is derived from an EMBL/GenBank/DDBJ whole genome shotgun (WGS) entry which is preliminary data.</text>
</comment>
<dbReference type="SUPFAM" id="SSF47762">
    <property type="entry name" value="PAH2 domain"/>
    <property type="match status" value="1"/>
</dbReference>
<protein>
    <submittedName>
        <fullName evidence="4">Uncharacterized protein</fullName>
    </submittedName>
</protein>
<proteinExistence type="predicted"/>
<name>A0A8X7SAG0_BRACI</name>
<dbReference type="InterPro" id="IPR036600">
    <property type="entry name" value="PAH_sf"/>
</dbReference>
<dbReference type="GO" id="GO:0006355">
    <property type="term" value="P:regulation of DNA-templated transcription"/>
    <property type="evidence" value="ECO:0007669"/>
    <property type="project" value="InterPro"/>
</dbReference>
<sequence>MKRTRDDVYSSGSPLASAPGKSRYVGGSIGDDGGTINYQKKLTKDDASSYLKDVKKELFQDERGKYHKFFEFLKDF</sequence>
<evidence type="ECO:0000313" key="4">
    <source>
        <dbReference type="EMBL" id="KAG2300459.1"/>
    </source>
</evidence>
<comment type="subcellular location">
    <subcellularLocation>
        <location evidence="1">Nucleus</location>
    </subcellularLocation>
</comment>
<evidence type="ECO:0000256" key="2">
    <source>
        <dbReference type="ARBA" id="ARBA00023242"/>
    </source>
</evidence>
<reference evidence="4 5" key="1">
    <citation type="submission" date="2020-02" db="EMBL/GenBank/DDBJ databases">
        <authorList>
            <person name="Ma Q."/>
            <person name="Huang Y."/>
            <person name="Song X."/>
            <person name="Pei D."/>
        </authorList>
    </citation>
    <scope>NUCLEOTIDE SEQUENCE [LARGE SCALE GENOMIC DNA]</scope>
    <source>
        <strain evidence="4">Sxm20200214</strain>
        <tissue evidence="4">Leaf</tissue>
    </source>
</reference>
<evidence type="ECO:0000256" key="3">
    <source>
        <dbReference type="SAM" id="MobiDB-lite"/>
    </source>
</evidence>
<keyword evidence="5" id="KW-1185">Reference proteome</keyword>
<dbReference type="EMBL" id="JAAMPC010000008">
    <property type="protein sequence ID" value="KAG2300459.1"/>
    <property type="molecule type" value="Genomic_DNA"/>
</dbReference>
<dbReference type="Proteomes" id="UP000886595">
    <property type="component" value="Unassembled WGS sequence"/>
</dbReference>
<organism evidence="4 5">
    <name type="scientific">Brassica carinata</name>
    <name type="common">Ethiopian mustard</name>
    <name type="synonym">Abyssinian cabbage</name>
    <dbReference type="NCBI Taxonomy" id="52824"/>
    <lineage>
        <taxon>Eukaryota</taxon>
        <taxon>Viridiplantae</taxon>
        <taxon>Streptophyta</taxon>
        <taxon>Embryophyta</taxon>
        <taxon>Tracheophyta</taxon>
        <taxon>Spermatophyta</taxon>
        <taxon>Magnoliopsida</taxon>
        <taxon>eudicotyledons</taxon>
        <taxon>Gunneridae</taxon>
        <taxon>Pentapetalae</taxon>
        <taxon>rosids</taxon>
        <taxon>malvids</taxon>
        <taxon>Brassicales</taxon>
        <taxon>Brassicaceae</taxon>
        <taxon>Brassiceae</taxon>
        <taxon>Brassica</taxon>
    </lineage>
</organism>
<accession>A0A8X7SAG0</accession>